<sequence length="142" mass="15428">MRDLLRLVPVRVTDVAKEVVLRAGAAQRLDRALGRGERLVGDVGHTADGAGHGVRAGEVGTGVGLATERLDAPLDVLRLRLGLLVVILQTLLERLLRLGQLDLSLQRRLELLLLAVRLVQILDELQLTCGGVCHRLALPSFR</sequence>
<accession>A0A6J4T0M2</accession>
<protein>
    <submittedName>
        <fullName evidence="1">Uncharacterized protein</fullName>
    </submittedName>
</protein>
<dbReference type="EMBL" id="CADCVT010000254">
    <property type="protein sequence ID" value="CAA9510457.1"/>
    <property type="molecule type" value="Genomic_DNA"/>
</dbReference>
<dbReference type="AlphaFoldDB" id="A0A6J4T0M2"/>
<name>A0A6J4T0M2_9ACTN</name>
<gene>
    <name evidence="1" type="ORF">AVDCRST_MAG85-2306</name>
</gene>
<proteinExistence type="predicted"/>
<organism evidence="1">
    <name type="scientific">uncultured Solirubrobacteraceae bacterium</name>
    <dbReference type="NCBI Taxonomy" id="1162706"/>
    <lineage>
        <taxon>Bacteria</taxon>
        <taxon>Bacillati</taxon>
        <taxon>Actinomycetota</taxon>
        <taxon>Thermoleophilia</taxon>
        <taxon>Solirubrobacterales</taxon>
        <taxon>Solirubrobacteraceae</taxon>
        <taxon>environmental samples</taxon>
    </lineage>
</organism>
<reference evidence="1" key="1">
    <citation type="submission" date="2020-02" db="EMBL/GenBank/DDBJ databases">
        <authorList>
            <person name="Meier V. D."/>
        </authorList>
    </citation>
    <scope>NUCLEOTIDE SEQUENCE</scope>
    <source>
        <strain evidence="1">AVDCRST_MAG85</strain>
    </source>
</reference>
<evidence type="ECO:0000313" key="1">
    <source>
        <dbReference type="EMBL" id="CAA9510457.1"/>
    </source>
</evidence>